<evidence type="ECO:0000313" key="6">
    <source>
        <dbReference type="EMBL" id="KAJ9582124.1"/>
    </source>
</evidence>
<dbReference type="AlphaFoldDB" id="A0AAD7ZJZ6"/>
<keyword evidence="3 4" id="KW-0808">Transferase</keyword>
<comment type="subcellular location">
    <subcellularLocation>
        <location evidence="5">Membrane</location>
        <topology evidence="5">Single-pass membrane protein</topology>
    </subcellularLocation>
</comment>
<comment type="caution">
    <text evidence="6">The sequence shown here is derived from an EMBL/GenBank/DDBJ whole genome shotgun (WGS) entry which is preliminary data.</text>
</comment>
<dbReference type="PROSITE" id="PS00375">
    <property type="entry name" value="UDPGT"/>
    <property type="match status" value="1"/>
</dbReference>
<dbReference type="CDD" id="cd03784">
    <property type="entry name" value="GT1_Gtf-like"/>
    <property type="match status" value="1"/>
</dbReference>
<dbReference type="EC" id="2.4.1.17" evidence="5"/>
<dbReference type="GO" id="GO:0016020">
    <property type="term" value="C:membrane"/>
    <property type="evidence" value="ECO:0007669"/>
    <property type="project" value="UniProtKB-SubCell"/>
</dbReference>
<name>A0AAD7ZJZ6_DIPPU</name>
<reference evidence="6" key="1">
    <citation type="journal article" date="2023" name="IScience">
        <title>Live-bearing cockroach genome reveals convergent evolutionary mechanisms linked to viviparity in insects and beyond.</title>
        <authorList>
            <person name="Fouks B."/>
            <person name="Harrison M.C."/>
            <person name="Mikhailova A.A."/>
            <person name="Marchal E."/>
            <person name="English S."/>
            <person name="Carruthers M."/>
            <person name="Jennings E.C."/>
            <person name="Chiamaka E.L."/>
            <person name="Frigard R.A."/>
            <person name="Pippel M."/>
            <person name="Attardo G.M."/>
            <person name="Benoit J.B."/>
            <person name="Bornberg-Bauer E."/>
            <person name="Tobe S.S."/>
        </authorList>
    </citation>
    <scope>NUCLEOTIDE SEQUENCE</scope>
    <source>
        <strain evidence="6">Stay&amp;Tobe</strain>
    </source>
</reference>
<feature type="non-terminal residue" evidence="6">
    <location>
        <position position="489"/>
    </location>
</feature>
<evidence type="ECO:0000256" key="3">
    <source>
        <dbReference type="ARBA" id="ARBA00022679"/>
    </source>
</evidence>
<dbReference type="FunFam" id="3.40.50.2000:FF:000050">
    <property type="entry name" value="UDP-glucuronosyltransferase"/>
    <property type="match status" value="1"/>
</dbReference>
<evidence type="ECO:0000256" key="1">
    <source>
        <dbReference type="ARBA" id="ARBA00009995"/>
    </source>
</evidence>
<keyword evidence="5" id="KW-0812">Transmembrane</keyword>
<accession>A0AAD7ZJZ6</accession>
<evidence type="ECO:0000256" key="5">
    <source>
        <dbReference type="RuleBase" id="RU362059"/>
    </source>
</evidence>
<dbReference type="InterPro" id="IPR002213">
    <property type="entry name" value="UDP_glucos_trans"/>
</dbReference>
<protein>
    <recommendedName>
        <fullName evidence="5">UDP-glucuronosyltransferase</fullName>
        <ecNumber evidence="5">2.4.1.17</ecNumber>
    </recommendedName>
</protein>
<dbReference type="PANTHER" id="PTHR48043:SF114">
    <property type="entry name" value="IP04436P-RELATED"/>
    <property type="match status" value="1"/>
</dbReference>
<dbReference type="Pfam" id="PF00201">
    <property type="entry name" value="UDPGT"/>
    <property type="match status" value="1"/>
</dbReference>
<sequence>GSFSKQGSLLEDVSGARILVIMPSVIKTHFITVEPYLKALAARGHHVVVVSHYPQKEQIPNYTDIVLESDSNIFGVRSTINLKNSTGSINPVTNVFQLNNFGMLTCEFMLNQTRVKNLIRSNETFDIVISDLFHNDCFFAFGHKFKATIIGFSTCVLLPWANERIGNPDNPSYIPNLLMPYSDQMTFSQRLINTMTLTLFKLMYYFNVEIPSNKIIRHHFGEETPDISEIVKNTSLIFVNSHFSFGPARPLMPGVVEVAGIHIKPSRPLPSDIQEYLDGADHGAIYFSLGTRLKSETFSEHVKDAFIQAFSELPQRVLWKCENDHLSGKPKNVLIQKWFSQADILRHPNVVAFISHGGQLSLIEAIHSGVPVVGIPFVGDQRTNVANLKERGMAVQLDFSSINKKNVLGALHEVLYNRSYIENARRISRIFQDRPQSPLDTAIFWTEYIIRHGGAQHMKSAAVDLSVFQYYLLDVLAVIFIAILLVFIC</sequence>
<dbReference type="Proteomes" id="UP001233999">
    <property type="component" value="Unassembled WGS sequence"/>
</dbReference>
<dbReference type="InterPro" id="IPR050271">
    <property type="entry name" value="UDP-glycosyltransferase"/>
</dbReference>
<keyword evidence="2 4" id="KW-0328">Glycosyltransferase</keyword>
<dbReference type="SUPFAM" id="SSF53756">
    <property type="entry name" value="UDP-Glycosyltransferase/glycogen phosphorylase"/>
    <property type="match status" value="1"/>
</dbReference>
<dbReference type="InterPro" id="IPR035595">
    <property type="entry name" value="UDP_glycos_trans_CS"/>
</dbReference>
<proteinExistence type="inferred from homology"/>
<dbReference type="PANTHER" id="PTHR48043">
    <property type="entry name" value="EG:EG0003.4 PROTEIN-RELATED"/>
    <property type="match status" value="1"/>
</dbReference>
<evidence type="ECO:0000256" key="2">
    <source>
        <dbReference type="ARBA" id="ARBA00022676"/>
    </source>
</evidence>
<keyword evidence="7" id="KW-1185">Reference proteome</keyword>
<keyword evidence="5" id="KW-0472">Membrane</keyword>
<feature type="transmembrane region" description="Helical" evidence="5">
    <location>
        <begin position="468"/>
        <end position="488"/>
    </location>
</feature>
<keyword evidence="5" id="KW-1133">Transmembrane helix</keyword>
<dbReference type="FunFam" id="3.40.50.2000:FF:000144">
    <property type="entry name" value="UDP-glucuronosyltransferase"/>
    <property type="match status" value="1"/>
</dbReference>
<dbReference type="EMBL" id="JASPKZ010007826">
    <property type="protein sequence ID" value="KAJ9582124.1"/>
    <property type="molecule type" value="Genomic_DNA"/>
</dbReference>
<evidence type="ECO:0000256" key="4">
    <source>
        <dbReference type="RuleBase" id="RU003718"/>
    </source>
</evidence>
<comment type="catalytic activity">
    <reaction evidence="5">
        <text>glucuronate acceptor + UDP-alpha-D-glucuronate = acceptor beta-D-glucuronoside + UDP + H(+)</text>
        <dbReference type="Rhea" id="RHEA:21032"/>
        <dbReference type="ChEBI" id="CHEBI:15378"/>
        <dbReference type="ChEBI" id="CHEBI:58052"/>
        <dbReference type="ChEBI" id="CHEBI:58223"/>
        <dbReference type="ChEBI" id="CHEBI:132367"/>
        <dbReference type="ChEBI" id="CHEBI:132368"/>
        <dbReference type="EC" id="2.4.1.17"/>
    </reaction>
</comment>
<organism evidence="6 7">
    <name type="scientific">Diploptera punctata</name>
    <name type="common">Pacific beetle cockroach</name>
    <dbReference type="NCBI Taxonomy" id="6984"/>
    <lineage>
        <taxon>Eukaryota</taxon>
        <taxon>Metazoa</taxon>
        <taxon>Ecdysozoa</taxon>
        <taxon>Arthropoda</taxon>
        <taxon>Hexapoda</taxon>
        <taxon>Insecta</taxon>
        <taxon>Pterygota</taxon>
        <taxon>Neoptera</taxon>
        <taxon>Polyneoptera</taxon>
        <taxon>Dictyoptera</taxon>
        <taxon>Blattodea</taxon>
        <taxon>Blaberoidea</taxon>
        <taxon>Blaberidae</taxon>
        <taxon>Diplopterinae</taxon>
        <taxon>Diploptera</taxon>
    </lineage>
</organism>
<reference evidence="6" key="2">
    <citation type="submission" date="2023-05" db="EMBL/GenBank/DDBJ databases">
        <authorList>
            <person name="Fouks B."/>
        </authorList>
    </citation>
    <scope>NUCLEOTIDE SEQUENCE</scope>
    <source>
        <strain evidence="6">Stay&amp;Tobe</strain>
        <tissue evidence="6">Testes</tissue>
    </source>
</reference>
<comment type="similarity">
    <text evidence="1 4">Belongs to the UDP-glycosyltransferase family.</text>
</comment>
<dbReference type="GO" id="GO:0015020">
    <property type="term" value="F:glucuronosyltransferase activity"/>
    <property type="evidence" value="ECO:0007669"/>
    <property type="project" value="UniProtKB-EC"/>
</dbReference>
<dbReference type="Gene3D" id="3.40.50.2000">
    <property type="entry name" value="Glycogen Phosphorylase B"/>
    <property type="match status" value="1"/>
</dbReference>
<gene>
    <name evidence="6" type="ORF">L9F63_003538</name>
</gene>
<evidence type="ECO:0000313" key="7">
    <source>
        <dbReference type="Proteomes" id="UP001233999"/>
    </source>
</evidence>